<proteinExistence type="predicted"/>
<dbReference type="Proteomes" id="UP001156484">
    <property type="component" value="Chromosome"/>
</dbReference>
<protein>
    <submittedName>
        <fullName evidence="1">Protease inhibitor I42 family protein</fullName>
    </submittedName>
</protein>
<reference evidence="1" key="1">
    <citation type="submission" date="2022-10" db="EMBL/GenBank/DDBJ databases">
        <title>Rhodococcus ferula Z13 complete genome.</title>
        <authorList>
            <person name="Long X."/>
            <person name="Zang M."/>
        </authorList>
    </citation>
    <scope>NUCLEOTIDE SEQUENCE</scope>
    <source>
        <strain evidence="1">Z13</strain>
    </source>
</reference>
<dbReference type="EMBL" id="CP107551">
    <property type="protein sequence ID" value="UYP20721.1"/>
    <property type="molecule type" value="Genomic_DNA"/>
</dbReference>
<keyword evidence="2" id="KW-1185">Reference proteome</keyword>
<sequence length="99" mass="10939">MKHISTGPKDVTVGVGDVVELHLPENTSRDYCWSTAQIGEGLVLHDMRFVPSKNPLPGGAGERIFSFKARRPGTWPVRLKMRKHADLVADEARMTVTVA</sequence>
<evidence type="ECO:0000313" key="1">
    <source>
        <dbReference type="EMBL" id="UYP20721.1"/>
    </source>
</evidence>
<evidence type="ECO:0000313" key="2">
    <source>
        <dbReference type="Proteomes" id="UP001156484"/>
    </source>
</evidence>
<organism evidence="1 2">
    <name type="scientific">Rhodococcus sacchari</name>
    <dbReference type="NCBI Taxonomy" id="2962047"/>
    <lineage>
        <taxon>Bacteria</taxon>
        <taxon>Bacillati</taxon>
        <taxon>Actinomycetota</taxon>
        <taxon>Actinomycetes</taxon>
        <taxon>Mycobacteriales</taxon>
        <taxon>Nocardiaceae</taxon>
        <taxon>Rhodococcus</taxon>
    </lineage>
</organism>
<keyword evidence="1" id="KW-0646">Protease inhibitor</keyword>
<name>A0ACD4DL05_9NOCA</name>
<accession>A0ACD4DL05</accession>
<gene>
    <name evidence="1" type="ORF">OED52_09490</name>
</gene>